<protein>
    <submittedName>
        <fullName evidence="3">Hydrolase</fullName>
    </submittedName>
</protein>
<dbReference type="Pfam" id="PF03767">
    <property type="entry name" value="Acid_phosphat_B"/>
    <property type="match status" value="1"/>
</dbReference>
<dbReference type="InterPro" id="IPR023214">
    <property type="entry name" value="HAD_sf"/>
</dbReference>
<dbReference type="PANTHER" id="PTHR31284:SF10">
    <property type="entry name" value="ACID PHOSPHATASE-LIKE PROTEIN"/>
    <property type="match status" value="1"/>
</dbReference>
<sequence>MAAFGRLSSIATTAALTAALAAGTALPALAAAPTATPAATTAAAAAAKPDYATWQADIAVVLDEADAYVAARIAAAPAGEKPAIVLDIDNTSLETDYSSAIPTPAIRRTLALANFAHARGVKIFFVSARPDLIQPITEYNLKKVGYPVDGLYSRSFLDLFTEVSKFKTAQRVKIEKNGYTIIANIGNNTTDLTGGHAERTFKLPDYDGQLS</sequence>
<dbReference type="SUPFAM" id="SSF56784">
    <property type="entry name" value="HAD-like"/>
    <property type="match status" value="1"/>
</dbReference>
<feature type="chain" id="PRO_5016757622" evidence="2">
    <location>
        <begin position="31"/>
        <end position="211"/>
    </location>
</feature>
<gene>
    <name evidence="3" type="ORF">DVK44_07825</name>
</gene>
<dbReference type="InterPro" id="IPR005519">
    <property type="entry name" value="Acid_phosphat_B-like"/>
</dbReference>
<feature type="signal peptide" evidence="2">
    <location>
        <begin position="1"/>
        <end position="30"/>
    </location>
</feature>
<evidence type="ECO:0000256" key="2">
    <source>
        <dbReference type="SAM" id="SignalP"/>
    </source>
</evidence>
<dbReference type="OrthoDB" id="3629246at2"/>
<dbReference type="KEGG" id="spad:DVK44_07825"/>
<keyword evidence="3" id="KW-0378">Hydrolase</keyword>
<dbReference type="EMBL" id="CP031194">
    <property type="protein sequence ID" value="AXG77623.1"/>
    <property type="molecule type" value="Genomic_DNA"/>
</dbReference>
<dbReference type="RefSeq" id="WP_114658990.1">
    <property type="nucleotide sequence ID" value="NZ_CP031194.1"/>
</dbReference>
<dbReference type="Proteomes" id="UP000253868">
    <property type="component" value="Chromosome"/>
</dbReference>
<dbReference type="GO" id="GO:0016787">
    <property type="term" value="F:hydrolase activity"/>
    <property type="evidence" value="ECO:0007669"/>
    <property type="project" value="UniProtKB-KW"/>
</dbReference>
<proteinExistence type="predicted"/>
<dbReference type="Gene3D" id="3.40.50.1000">
    <property type="entry name" value="HAD superfamily/HAD-like"/>
    <property type="match status" value="1"/>
</dbReference>
<name>A0A345HLP9_9ACTN</name>
<evidence type="ECO:0000313" key="4">
    <source>
        <dbReference type="Proteomes" id="UP000253868"/>
    </source>
</evidence>
<dbReference type="InterPro" id="IPR036412">
    <property type="entry name" value="HAD-like_sf"/>
</dbReference>
<accession>A0A345HLP9</accession>
<organism evidence="3 4">
    <name type="scientific">Streptomyces paludis</name>
    <dbReference type="NCBI Taxonomy" id="2282738"/>
    <lineage>
        <taxon>Bacteria</taxon>
        <taxon>Bacillati</taxon>
        <taxon>Actinomycetota</taxon>
        <taxon>Actinomycetes</taxon>
        <taxon>Kitasatosporales</taxon>
        <taxon>Streptomycetaceae</taxon>
        <taxon>Streptomyces</taxon>
    </lineage>
</organism>
<keyword evidence="1 2" id="KW-0732">Signal</keyword>
<dbReference type="AlphaFoldDB" id="A0A345HLP9"/>
<evidence type="ECO:0000313" key="3">
    <source>
        <dbReference type="EMBL" id="AXG77623.1"/>
    </source>
</evidence>
<reference evidence="4" key="1">
    <citation type="submission" date="2018-07" db="EMBL/GenBank/DDBJ databases">
        <authorList>
            <person name="Zhao J."/>
        </authorList>
    </citation>
    <scope>NUCLEOTIDE SEQUENCE [LARGE SCALE GENOMIC DNA]</scope>
    <source>
        <strain evidence="4">GSSD-12</strain>
    </source>
</reference>
<keyword evidence="4" id="KW-1185">Reference proteome</keyword>
<dbReference type="PANTHER" id="PTHR31284">
    <property type="entry name" value="ACID PHOSPHATASE-LIKE PROTEIN"/>
    <property type="match status" value="1"/>
</dbReference>
<evidence type="ECO:0000256" key="1">
    <source>
        <dbReference type="ARBA" id="ARBA00022729"/>
    </source>
</evidence>